<dbReference type="InterPro" id="IPR024768">
    <property type="entry name" value="Marf1"/>
</dbReference>
<dbReference type="STRING" id="35608.A0A2U1LRS9"/>
<dbReference type="EMBL" id="PKPP01008056">
    <property type="protein sequence ID" value="PWA51697.1"/>
    <property type="molecule type" value="Genomic_DNA"/>
</dbReference>
<keyword evidence="3" id="KW-1185">Reference proteome</keyword>
<accession>A0A2U1LRS9</accession>
<dbReference type="GO" id="GO:0010468">
    <property type="term" value="P:regulation of gene expression"/>
    <property type="evidence" value="ECO:0007669"/>
    <property type="project" value="InterPro"/>
</dbReference>
<protein>
    <submittedName>
        <fullName evidence="2">DUF537-domain-containing protein</fullName>
    </submittedName>
</protein>
<dbReference type="InterPro" id="IPR021139">
    <property type="entry name" value="NYN"/>
</dbReference>
<organism evidence="2 3">
    <name type="scientific">Artemisia annua</name>
    <name type="common">Sweet wormwood</name>
    <dbReference type="NCBI Taxonomy" id="35608"/>
    <lineage>
        <taxon>Eukaryota</taxon>
        <taxon>Viridiplantae</taxon>
        <taxon>Streptophyta</taxon>
        <taxon>Embryophyta</taxon>
        <taxon>Tracheophyta</taxon>
        <taxon>Spermatophyta</taxon>
        <taxon>Magnoliopsida</taxon>
        <taxon>eudicotyledons</taxon>
        <taxon>Gunneridae</taxon>
        <taxon>Pentapetalae</taxon>
        <taxon>asterids</taxon>
        <taxon>campanulids</taxon>
        <taxon>Asterales</taxon>
        <taxon>Asteraceae</taxon>
        <taxon>Asteroideae</taxon>
        <taxon>Anthemideae</taxon>
        <taxon>Artemisiinae</taxon>
        <taxon>Artemisia</taxon>
    </lineage>
</organism>
<dbReference type="PANTHER" id="PTHR14379:SF3">
    <property type="entry name" value="MEIOSIS REGULATOR AND MRNA STABILITY FACTOR 1"/>
    <property type="match status" value="1"/>
</dbReference>
<evidence type="ECO:0000313" key="2">
    <source>
        <dbReference type="EMBL" id="PWA51697.1"/>
    </source>
</evidence>
<dbReference type="PANTHER" id="PTHR14379">
    <property type="entry name" value="LIMKAIN B LKAP"/>
    <property type="match status" value="1"/>
</dbReference>
<dbReference type="GO" id="GO:0004540">
    <property type="term" value="F:RNA nuclease activity"/>
    <property type="evidence" value="ECO:0007669"/>
    <property type="project" value="InterPro"/>
</dbReference>
<comment type="caution">
    <text evidence="2">The sequence shown here is derived from an EMBL/GenBank/DDBJ whole genome shotgun (WGS) entry which is preliminary data.</text>
</comment>
<reference evidence="2 3" key="1">
    <citation type="journal article" date="2018" name="Mol. Plant">
        <title>The genome of Artemisia annua provides insight into the evolution of Asteraceae family and artemisinin biosynthesis.</title>
        <authorList>
            <person name="Shen Q."/>
            <person name="Zhang L."/>
            <person name="Liao Z."/>
            <person name="Wang S."/>
            <person name="Yan T."/>
            <person name="Shi P."/>
            <person name="Liu M."/>
            <person name="Fu X."/>
            <person name="Pan Q."/>
            <person name="Wang Y."/>
            <person name="Lv Z."/>
            <person name="Lu X."/>
            <person name="Zhang F."/>
            <person name="Jiang W."/>
            <person name="Ma Y."/>
            <person name="Chen M."/>
            <person name="Hao X."/>
            <person name="Li L."/>
            <person name="Tang Y."/>
            <person name="Lv G."/>
            <person name="Zhou Y."/>
            <person name="Sun X."/>
            <person name="Brodelius P.E."/>
            <person name="Rose J.K.C."/>
            <person name="Tang K."/>
        </authorList>
    </citation>
    <scope>NUCLEOTIDE SEQUENCE [LARGE SCALE GENOMIC DNA]</scope>
    <source>
        <strain evidence="3">cv. Huhao1</strain>
        <tissue evidence="2">Leaf</tissue>
    </source>
</reference>
<dbReference type="GO" id="GO:0005777">
    <property type="term" value="C:peroxisome"/>
    <property type="evidence" value="ECO:0007669"/>
    <property type="project" value="InterPro"/>
</dbReference>
<gene>
    <name evidence="2" type="ORF">CTI12_AA272730</name>
</gene>
<dbReference type="Proteomes" id="UP000245207">
    <property type="component" value="Unassembled WGS sequence"/>
</dbReference>
<sequence length="534" mass="61155">MALQIPQTTATLTIMQRKTVHPTYTKIKLYREKCLFHSNLDCQKVSFRSFTPEWLIDDELGNTFNASDNTSTISDYSDNDLGPNDFMVVEVFEERGNENLGDTYFDLYPTEKEITYHSNIIDDPRPPFVKIDPRVKRGDPWNIKIPFYIDLESPVNVMSSVVFNDIMSTRLERRKEPKFPGKEHRMMRIYYRKSSSCAIIWDYENVKVPNNLHLTYYQAGENMQHSITKNLKNVVVDSFVVCGNSRATSTNQEQLSGVYGAGAHLADVPSGETDAADRQLIIEMVKFGRQHPPPAFIFLLTGDEDMFQVLKRFFDSGYTTVLVVPKAYSSALVKVAHYTIQCASLFADQLHMHDQIQLQSLPLQKSIQKSAHTVVYWDSNTSYIPTNEHQQALEQIRSRLLEVVGPGGALPSYQVTGVRYIESRNAKSYSLPNTLFTDLVKSAITNSEPDNVVLISGASLFSRALKFLKTLKVRVFTIIPDRIDRESYTILRNSGSWLCSWPPAFKSSDRWNRNKRGREESQAIYRNVKRKLNY</sequence>
<dbReference type="OrthoDB" id="549353at2759"/>
<evidence type="ECO:0000313" key="3">
    <source>
        <dbReference type="Proteomes" id="UP000245207"/>
    </source>
</evidence>
<name>A0A2U1LRS9_ARTAN</name>
<feature type="domain" description="NYN" evidence="1">
    <location>
        <begin position="198"/>
        <end position="340"/>
    </location>
</feature>
<dbReference type="Pfam" id="PF01936">
    <property type="entry name" value="NYN"/>
    <property type="match status" value="1"/>
</dbReference>
<dbReference type="AlphaFoldDB" id="A0A2U1LRS9"/>
<evidence type="ECO:0000259" key="1">
    <source>
        <dbReference type="Pfam" id="PF01936"/>
    </source>
</evidence>
<proteinExistence type="predicted"/>